<dbReference type="Proteomes" id="UP000028524">
    <property type="component" value="Unassembled WGS sequence"/>
</dbReference>
<dbReference type="Pfam" id="PF26639">
    <property type="entry name" value="Het-6_barrel"/>
    <property type="match status" value="1"/>
</dbReference>
<protein>
    <recommendedName>
        <fullName evidence="1">Heterokaryon incompatibility domain-containing protein</fullName>
    </recommendedName>
</protein>
<proteinExistence type="predicted"/>
<dbReference type="PANTHER" id="PTHR24148">
    <property type="entry name" value="ANKYRIN REPEAT DOMAIN-CONTAINING PROTEIN 39 HOMOLOG-RELATED"/>
    <property type="match status" value="1"/>
</dbReference>
<dbReference type="InParanoid" id="A0A084QN79"/>
<dbReference type="AlphaFoldDB" id="A0A084QN79"/>
<evidence type="ECO:0000313" key="2">
    <source>
        <dbReference type="EMBL" id="KFA65414.1"/>
    </source>
</evidence>
<dbReference type="Pfam" id="PF06985">
    <property type="entry name" value="HET"/>
    <property type="match status" value="1"/>
</dbReference>
<name>A0A084QN79_STAC4</name>
<keyword evidence="3" id="KW-1185">Reference proteome</keyword>
<dbReference type="OrthoDB" id="2288928at2759"/>
<dbReference type="HOGENOM" id="CLU_004184_7_4_1"/>
<dbReference type="InterPro" id="IPR010730">
    <property type="entry name" value="HET"/>
</dbReference>
<dbReference type="InterPro" id="IPR052895">
    <property type="entry name" value="HetReg/Transcr_Mod"/>
</dbReference>
<gene>
    <name evidence="2" type="ORF">S40285_00532</name>
</gene>
<evidence type="ECO:0000313" key="3">
    <source>
        <dbReference type="Proteomes" id="UP000028524"/>
    </source>
</evidence>
<organism evidence="2 3">
    <name type="scientific">Stachybotrys chlorohalonatus (strain IBT 40285)</name>
    <dbReference type="NCBI Taxonomy" id="1283841"/>
    <lineage>
        <taxon>Eukaryota</taxon>
        <taxon>Fungi</taxon>
        <taxon>Dikarya</taxon>
        <taxon>Ascomycota</taxon>
        <taxon>Pezizomycotina</taxon>
        <taxon>Sordariomycetes</taxon>
        <taxon>Hypocreomycetidae</taxon>
        <taxon>Hypocreales</taxon>
        <taxon>Stachybotryaceae</taxon>
        <taxon>Stachybotrys</taxon>
    </lineage>
</organism>
<accession>A0A084QN79</accession>
<dbReference type="PANTHER" id="PTHR24148:SF73">
    <property type="entry name" value="HET DOMAIN PROTEIN (AFU_ORTHOLOGUE AFUA_8G01020)"/>
    <property type="match status" value="1"/>
</dbReference>
<evidence type="ECO:0000259" key="1">
    <source>
        <dbReference type="Pfam" id="PF06985"/>
    </source>
</evidence>
<dbReference type="EMBL" id="KL660597">
    <property type="protein sequence ID" value="KFA65414.1"/>
    <property type="molecule type" value="Genomic_DNA"/>
</dbReference>
<feature type="domain" description="Heterokaryon incompatibility" evidence="1">
    <location>
        <begin position="50"/>
        <end position="227"/>
    </location>
</feature>
<sequence length="681" mass="77780">MPADSSSLPPFQYNTLKDGEFRLIHLHPGAPEDDIVISVDVVPQKYTCAYFAVSYVWGSINRVYPIYAGYCTRQGDTGRVADEPSGQLLVTKNLRDLLLDLRRDEGWYRTLWIDSLCINQDDVDEKNAQVPQIKSFFSTAELTIVYLRKHDRLMGMAIYTICTLAEMSNRSKEELPKSLVNILPGQLKVDAADHNWGCAPWDVDGAWDALMAFFHLAWFHRVWIIQEVTVSRELTILIKPDTFLSWDILLKACQVVEDSNMHETDGARVHCQIPLRLERMRTSFWKYLAECTKPVGSIDHEIEDDYLQSHHFLWLQSSSRGCCASDPRDHVFALLGIAEGGGQKMPVADYSHSLVEVYVRLAWTWLMVLKKRPLTWLGCVNNSYDAADLPTWIPDWRCQWDGIPLVLGWRAAHLGASGLKKLEGCHIEFPELSTPMTLPLRVQIRGCRVLQIKAVEPLKASNPDSWQTARHAEHINEFPEPYPTTYLSYGSAFKEAVEPDQEKGFLFHEPRSESFWTFRYAGVKRPRPRPIFAMEMEGRKVVSITPVHIGHGDFEKHLPYTVNSGDGRGEDEPKYTQRSLYERVSVAYRFHATIPQDGLVRGRSWFISEDGFMGLAPKVTRPGDVVVHFFGGTTLYVLREKRREEGKTIWGFVGECFVLGLMNGEINQDMPDDVVEDFSLE</sequence>
<reference evidence="2 3" key="1">
    <citation type="journal article" date="2014" name="BMC Genomics">
        <title>Comparative genome sequencing reveals chemotype-specific gene clusters in the toxigenic black mold Stachybotrys.</title>
        <authorList>
            <person name="Semeiks J."/>
            <person name="Borek D."/>
            <person name="Otwinowski Z."/>
            <person name="Grishin N.V."/>
        </authorList>
    </citation>
    <scope>NUCLEOTIDE SEQUENCE [LARGE SCALE GENOMIC DNA]</scope>
    <source>
        <strain evidence="2 3">IBT 40285</strain>
    </source>
</reference>